<comment type="caution">
    <text evidence="10">The sequence shown here is derived from an EMBL/GenBank/DDBJ whole genome shotgun (WGS) entry which is preliminary data.</text>
</comment>
<dbReference type="InterPro" id="IPR017896">
    <property type="entry name" value="4Fe4S_Fe-S-bd"/>
</dbReference>
<dbReference type="PROSITE" id="PS00198">
    <property type="entry name" value="4FE4S_FER_1"/>
    <property type="match status" value="1"/>
</dbReference>
<keyword evidence="11" id="KW-1185">Reference proteome</keyword>
<feature type="transmembrane region" description="Helical" evidence="8">
    <location>
        <begin position="133"/>
        <end position="157"/>
    </location>
</feature>
<dbReference type="InterPro" id="IPR011886">
    <property type="entry name" value="NapH_MauN"/>
</dbReference>
<dbReference type="InterPro" id="IPR051684">
    <property type="entry name" value="Electron_Trans/Redox"/>
</dbReference>
<evidence type="ECO:0000313" key="11">
    <source>
        <dbReference type="Proteomes" id="UP000050996"/>
    </source>
</evidence>
<dbReference type="GO" id="GO:0051539">
    <property type="term" value="F:4 iron, 4 sulfur cluster binding"/>
    <property type="evidence" value="ECO:0007669"/>
    <property type="project" value="UniProtKB-KW"/>
</dbReference>
<dbReference type="NCBIfam" id="TIGR02163">
    <property type="entry name" value="napH"/>
    <property type="match status" value="1"/>
</dbReference>
<dbReference type="GO" id="GO:0005886">
    <property type="term" value="C:plasma membrane"/>
    <property type="evidence" value="ECO:0007669"/>
    <property type="project" value="TreeGrafter"/>
</dbReference>
<reference evidence="10 11" key="1">
    <citation type="submission" date="2015-09" db="EMBL/GenBank/DDBJ databases">
        <title>Genome sequencing project for genomic taxonomy and phylogenomics of Bacillus-like bacteria.</title>
        <authorList>
            <person name="Liu B."/>
            <person name="Wang J."/>
            <person name="Zhu Y."/>
            <person name="Liu G."/>
            <person name="Chen Q."/>
            <person name="Chen Z."/>
            <person name="Lan J."/>
            <person name="Che J."/>
            <person name="Ge C."/>
            <person name="Shi H."/>
            <person name="Pan Z."/>
            <person name="Liu X."/>
        </authorList>
    </citation>
    <scope>NUCLEOTIDE SEQUENCE [LARGE SCALE GENOMIC DNA]</scope>
    <source>
        <strain evidence="10 11">FJAT-18043</strain>
    </source>
</reference>
<evidence type="ECO:0000256" key="3">
    <source>
        <dbReference type="ARBA" id="ARBA00022723"/>
    </source>
</evidence>
<dbReference type="PANTHER" id="PTHR30176">
    <property type="entry name" value="FERREDOXIN-TYPE PROTEIN NAPH"/>
    <property type="match status" value="1"/>
</dbReference>
<evidence type="ECO:0000313" key="10">
    <source>
        <dbReference type="EMBL" id="KQL19565.1"/>
    </source>
</evidence>
<keyword evidence="2" id="KW-0004">4Fe-4S</keyword>
<keyword evidence="3" id="KW-0479">Metal-binding</keyword>
<evidence type="ECO:0000259" key="9">
    <source>
        <dbReference type="PROSITE" id="PS51379"/>
    </source>
</evidence>
<keyword evidence="1" id="KW-0813">Transport</keyword>
<proteinExistence type="predicted"/>
<evidence type="ECO:0000256" key="1">
    <source>
        <dbReference type="ARBA" id="ARBA00022448"/>
    </source>
</evidence>
<dbReference type="SUPFAM" id="SSF54862">
    <property type="entry name" value="4Fe-4S ferredoxins"/>
    <property type="match status" value="1"/>
</dbReference>
<sequence>MSRMRNKVFSIRKWTIARRIIQFFIIALFCSPLFFVAVEGENFFFGSLSSSTIVGIVLSDPFAALQVMMASKQIHFAYLTGALIIFVFYLIIRGRTFCSWICPVNTLLELTEKFRRFMKVPDKMYNRHTKKHLALAILLLSFLVGVPVFELFSPIGFTMRNALFTFGIGIWIIIAIVLFELLISKRGWCRYFCPLGGFYQSIGKAGIFNVKFDHDACVGCDKCRSVCFADPVILEPGIFRESKFVVSGDCSLCGACVDHCPFGALKITAQLPTSRYKEDLVIGKEQFEKERLAKWYNIKN</sequence>
<feature type="transmembrane region" description="Helical" evidence="8">
    <location>
        <begin position="163"/>
        <end position="183"/>
    </location>
</feature>
<evidence type="ECO:0000256" key="8">
    <source>
        <dbReference type="SAM" id="Phobius"/>
    </source>
</evidence>
<keyword evidence="6" id="KW-0408">Iron</keyword>
<keyword evidence="8" id="KW-1133">Transmembrane helix</keyword>
<dbReference type="GO" id="GO:0046872">
    <property type="term" value="F:metal ion binding"/>
    <property type="evidence" value="ECO:0007669"/>
    <property type="project" value="UniProtKB-KW"/>
</dbReference>
<feature type="domain" description="4Fe-4S ferredoxin-type" evidence="9">
    <location>
        <begin position="208"/>
        <end position="237"/>
    </location>
</feature>
<keyword evidence="4" id="KW-0677">Repeat</keyword>
<feature type="domain" description="4Fe-4S ferredoxin-type" evidence="9">
    <location>
        <begin position="242"/>
        <end position="270"/>
    </location>
</feature>
<dbReference type="STRING" id="1637975.AN957_14015"/>
<dbReference type="Proteomes" id="UP000050996">
    <property type="component" value="Unassembled WGS sequence"/>
</dbReference>
<evidence type="ECO:0000256" key="2">
    <source>
        <dbReference type="ARBA" id="ARBA00022485"/>
    </source>
</evidence>
<keyword evidence="8" id="KW-0472">Membrane</keyword>
<dbReference type="EMBL" id="LJIX01000006">
    <property type="protein sequence ID" value="KQL19565.1"/>
    <property type="molecule type" value="Genomic_DNA"/>
</dbReference>
<dbReference type="PROSITE" id="PS51379">
    <property type="entry name" value="4FE4S_FER_2"/>
    <property type="match status" value="2"/>
</dbReference>
<dbReference type="Pfam" id="PF00037">
    <property type="entry name" value="Fer4"/>
    <property type="match status" value="1"/>
</dbReference>
<evidence type="ECO:0000256" key="5">
    <source>
        <dbReference type="ARBA" id="ARBA00022982"/>
    </source>
</evidence>
<accession>A0A0Q3T7T0</accession>
<keyword evidence="7" id="KW-0411">Iron-sulfur</keyword>
<protein>
    <submittedName>
        <fullName evidence="10">Nitrate reductase</fullName>
    </submittedName>
</protein>
<dbReference type="AlphaFoldDB" id="A0A0Q3T7T0"/>
<feature type="transmembrane region" description="Helical" evidence="8">
    <location>
        <begin position="74"/>
        <end position="92"/>
    </location>
</feature>
<keyword evidence="5" id="KW-0249">Electron transport</keyword>
<gene>
    <name evidence="10" type="ORF">AN957_14015</name>
</gene>
<feature type="transmembrane region" description="Helical" evidence="8">
    <location>
        <begin position="20"/>
        <end position="38"/>
    </location>
</feature>
<evidence type="ECO:0000256" key="7">
    <source>
        <dbReference type="ARBA" id="ARBA00023014"/>
    </source>
</evidence>
<name>A0A0Q3T7T0_9BACI</name>
<organism evidence="10 11">
    <name type="scientific">Cytobacillus solani</name>
    <dbReference type="NCBI Taxonomy" id="1637975"/>
    <lineage>
        <taxon>Bacteria</taxon>
        <taxon>Bacillati</taxon>
        <taxon>Bacillota</taxon>
        <taxon>Bacilli</taxon>
        <taxon>Bacillales</taxon>
        <taxon>Bacillaceae</taxon>
        <taxon>Cytobacillus</taxon>
    </lineage>
</organism>
<dbReference type="InterPro" id="IPR017900">
    <property type="entry name" value="4Fe4S_Fe_S_CS"/>
</dbReference>
<evidence type="ECO:0000256" key="6">
    <source>
        <dbReference type="ARBA" id="ARBA00023004"/>
    </source>
</evidence>
<dbReference type="Gene3D" id="3.30.70.3270">
    <property type="match status" value="1"/>
</dbReference>
<evidence type="ECO:0000256" key="4">
    <source>
        <dbReference type="ARBA" id="ARBA00022737"/>
    </source>
</evidence>
<dbReference type="PANTHER" id="PTHR30176:SF3">
    <property type="entry name" value="FERREDOXIN-TYPE PROTEIN NAPH"/>
    <property type="match status" value="1"/>
</dbReference>
<dbReference type="PATRIC" id="fig|1637975.4.peg.2666"/>
<dbReference type="Pfam" id="PF12801">
    <property type="entry name" value="Fer4_5"/>
    <property type="match status" value="2"/>
</dbReference>
<keyword evidence="8" id="KW-0812">Transmembrane</keyword>